<gene>
    <name evidence="2" type="ORF">GH714_003626</name>
</gene>
<name>A0A6A6KX97_HEVBR</name>
<keyword evidence="3" id="KW-1185">Reference proteome</keyword>
<evidence type="ECO:0000256" key="1">
    <source>
        <dbReference type="SAM" id="SignalP"/>
    </source>
</evidence>
<dbReference type="EMBL" id="JAAGAX010000013">
    <property type="protein sequence ID" value="KAF2293640.1"/>
    <property type="molecule type" value="Genomic_DNA"/>
</dbReference>
<dbReference type="Proteomes" id="UP000467840">
    <property type="component" value="Chromosome 7"/>
</dbReference>
<reference evidence="2 3" key="1">
    <citation type="journal article" date="2020" name="Mol. Plant">
        <title>The Chromosome-Based Rubber Tree Genome Provides New Insights into Spurge Genome Evolution and Rubber Biosynthesis.</title>
        <authorList>
            <person name="Liu J."/>
            <person name="Shi C."/>
            <person name="Shi C.C."/>
            <person name="Li W."/>
            <person name="Zhang Q.J."/>
            <person name="Zhang Y."/>
            <person name="Li K."/>
            <person name="Lu H.F."/>
            <person name="Shi C."/>
            <person name="Zhu S.T."/>
            <person name="Xiao Z.Y."/>
            <person name="Nan H."/>
            <person name="Yue Y."/>
            <person name="Zhu X.G."/>
            <person name="Wu Y."/>
            <person name="Hong X.N."/>
            <person name="Fan G.Y."/>
            <person name="Tong Y."/>
            <person name="Zhang D."/>
            <person name="Mao C.L."/>
            <person name="Liu Y.L."/>
            <person name="Hao S.J."/>
            <person name="Liu W.Q."/>
            <person name="Lv M.Q."/>
            <person name="Zhang H.B."/>
            <person name="Liu Y."/>
            <person name="Hu-Tang G.R."/>
            <person name="Wang J.P."/>
            <person name="Wang J.H."/>
            <person name="Sun Y.H."/>
            <person name="Ni S.B."/>
            <person name="Chen W.B."/>
            <person name="Zhang X.C."/>
            <person name="Jiao Y.N."/>
            <person name="Eichler E.E."/>
            <person name="Li G.H."/>
            <person name="Liu X."/>
            <person name="Gao L.Z."/>
        </authorList>
    </citation>
    <scope>NUCLEOTIDE SEQUENCE [LARGE SCALE GENOMIC DNA]</scope>
    <source>
        <strain evidence="3">cv. GT1</strain>
        <tissue evidence="2">Leaf</tissue>
    </source>
</reference>
<organism evidence="2 3">
    <name type="scientific">Hevea brasiliensis</name>
    <name type="common">Para rubber tree</name>
    <name type="synonym">Siphonia brasiliensis</name>
    <dbReference type="NCBI Taxonomy" id="3981"/>
    <lineage>
        <taxon>Eukaryota</taxon>
        <taxon>Viridiplantae</taxon>
        <taxon>Streptophyta</taxon>
        <taxon>Embryophyta</taxon>
        <taxon>Tracheophyta</taxon>
        <taxon>Spermatophyta</taxon>
        <taxon>Magnoliopsida</taxon>
        <taxon>eudicotyledons</taxon>
        <taxon>Gunneridae</taxon>
        <taxon>Pentapetalae</taxon>
        <taxon>rosids</taxon>
        <taxon>fabids</taxon>
        <taxon>Malpighiales</taxon>
        <taxon>Euphorbiaceae</taxon>
        <taxon>Crotonoideae</taxon>
        <taxon>Micrandreae</taxon>
        <taxon>Hevea</taxon>
    </lineage>
</organism>
<sequence length="101" mass="11005">MATKHSLQLLGMLFFLISLLALTKPAMADEDDIPEDFNHDYFPKEFIFGTATSAYQEQQTSQGRVAIAHQYPAERAVTACPSTYALLASASGLPIRLVLGA</sequence>
<protein>
    <recommendedName>
        <fullName evidence="4">Beta-glucosidase</fullName>
    </recommendedName>
</protein>
<comment type="caution">
    <text evidence="2">The sequence shown here is derived from an EMBL/GenBank/DDBJ whole genome shotgun (WGS) entry which is preliminary data.</text>
</comment>
<evidence type="ECO:0000313" key="2">
    <source>
        <dbReference type="EMBL" id="KAF2293640.1"/>
    </source>
</evidence>
<evidence type="ECO:0008006" key="4">
    <source>
        <dbReference type="Google" id="ProtNLM"/>
    </source>
</evidence>
<feature type="signal peptide" evidence="1">
    <location>
        <begin position="1"/>
        <end position="28"/>
    </location>
</feature>
<evidence type="ECO:0000313" key="3">
    <source>
        <dbReference type="Proteomes" id="UP000467840"/>
    </source>
</evidence>
<dbReference type="AlphaFoldDB" id="A0A6A6KX97"/>
<accession>A0A6A6KX97</accession>
<feature type="chain" id="PRO_5025361539" description="Beta-glucosidase" evidence="1">
    <location>
        <begin position="29"/>
        <end position="101"/>
    </location>
</feature>
<keyword evidence="1" id="KW-0732">Signal</keyword>
<proteinExistence type="predicted"/>